<dbReference type="PANTHER" id="PTHR21716">
    <property type="entry name" value="TRANSMEMBRANE PROTEIN"/>
    <property type="match status" value="1"/>
</dbReference>
<dbReference type="AlphaFoldDB" id="A0A1F6EI45"/>
<evidence type="ECO:0000256" key="5">
    <source>
        <dbReference type="ARBA" id="ARBA00023136"/>
    </source>
</evidence>
<organism evidence="7 8">
    <name type="scientific">Candidatus Kaiserbacteria bacterium RIFCSPLOWO2_01_FULL_53_17</name>
    <dbReference type="NCBI Taxonomy" id="1798511"/>
    <lineage>
        <taxon>Bacteria</taxon>
        <taxon>Candidatus Kaiseribacteriota</taxon>
    </lineage>
</organism>
<evidence type="ECO:0000313" key="8">
    <source>
        <dbReference type="Proteomes" id="UP000177306"/>
    </source>
</evidence>
<feature type="transmembrane region" description="Helical" evidence="6">
    <location>
        <begin position="7"/>
        <end position="25"/>
    </location>
</feature>
<comment type="subcellular location">
    <subcellularLocation>
        <location evidence="1">Membrane</location>
        <topology evidence="1">Multi-pass membrane protein</topology>
    </subcellularLocation>
</comment>
<dbReference type="GO" id="GO:0016020">
    <property type="term" value="C:membrane"/>
    <property type="evidence" value="ECO:0007669"/>
    <property type="project" value="UniProtKB-SubCell"/>
</dbReference>
<keyword evidence="4 6" id="KW-1133">Transmembrane helix</keyword>
<dbReference type="Pfam" id="PF01594">
    <property type="entry name" value="AI-2E_transport"/>
    <property type="match status" value="1"/>
</dbReference>
<sequence>MHSPWIGHYFLLILLAGALVLTYFIFQPFLAPLFLAAVFAVVLQPLYRKILSKLPLWPSLSAFITVLVSVVAILVPLSLIGTQIGIEARDLYTGLRGGDARAYVQSVARDVEALIVPYVPAARGLSAQLSTNISTYAETALQWLIQHLAGAFSSAASLVLKFFLFFIALYYLLRDGEKLKDKVVELSPLRDHYDEEIANKLERAVNSVIKGNLTIALIQGVLTAIGFTIFGVPNPILWGTVAAIAALIPGIGTGLVFIPTVIFMFLTGNPGSALGLAIWGVLAVGLVDNFLGPQLIGSGVKLHPLLILLSVLGGLTFFGPIGIFLGPLSLSLLFAFLSIYSEISKRT</sequence>
<comment type="caution">
    <text evidence="7">The sequence shown here is derived from an EMBL/GenBank/DDBJ whole genome shotgun (WGS) entry which is preliminary data.</text>
</comment>
<protein>
    <recommendedName>
        <fullName evidence="9">AI-2E family transporter</fullName>
    </recommendedName>
</protein>
<feature type="transmembrane region" description="Helical" evidence="6">
    <location>
        <begin position="151"/>
        <end position="173"/>
    </location>
</feature>
<feature type="transmembrane region" description="Helical" evidence="6">
    <location>
        <begin position="60"/>
        <end position="86"/>
    </location>
</feature>
<reference evidence="7 8" key="1">
    <citation type="journal article" date="2016" name="Nat. Commun.">
        <title>Thousands of microbial genomes shed light on interconnected biogeochemical processes in an aquifer system.</title>
        <authorList>
            <person name="Anantharaman K."/>
            <person name="Brown C.T."/>
            <person name="Hug L.A."/>
            <person name="Sharon I."/>
            <person name="Castelle C.J."/>
            <person name="Probst A.J."/>
            <person name="Thomas B.C."/>
            <person name="Singh A."/>
            <person name="Wilkins M.J."/>
            <person name="Karaoz U."/>
            <person name="Brodie E.L."/>
            <person name="Williams K.H."/>
            <person name="Hubbard S.S."/>
            <person name="Banfield J.F."/>
        </authorList>
    </citation>
    <scope>NUCLEOTIDE SEQUENCE [LARGE SCALE GENOMIC DNA]</scope>
</reference>
<feature type="transmembrane region" description="Helical" evidence="6">
    <location>
        <begin position="273"/>
        <end position="292"/>
    </location>
</feature>
<name>A0A1F6EI45_9BACT</name>
<feature type="transmembrane region" description="Helical" evidence="6">
    <location>
        <begin position="236"/>
        <end position="266"/>
    </location>
</feature>
<keyword evidence="3 6" id="KW-0812">Transmembrane</keyword>
<dbReference type="Proteomes" id="UP000177306">
    <property type="component" value="Unassembled WGS sequence"/>
</dbReference>
<accession>A0A1F6EI45</accession>
<keyword evidence="5 6" id="KW-0472">Membrane</keyword>
<feature type="transmembrane region" description="Helical" evidence="6">
    <location>
        <begin position="304"/>
        <end position="337"/>
    </location>
</feature>
<evidence type="ECO:0008006" key="9">
    <source>
        <dbReference type="Google" id="ProtNLM"/>
    </source>
</evidence>
<evidence type="ECO:0000256" key="3">
    <source>
        <dbReference type="ARBA" id="ARBA00022692"/>
    </source>
</evidence>
<proteinExistence type="inferred from homology"/>
<evidence type="ECO:0000256" key="2">
    <source>
        <dbReference type="ARBA" id="ARBA00009773"/>
    </source>
</evidence>
<feature type="transmembrane region" description="Helical" evidence="6">
    <location>
        <begin position="213"/>
        <end position="230"/>
    </location>
</feature>
<evidence type="ECO:0000256" key="4">
    <source>
        <dbReference type="ARBA" id="ARBA00022989"/>
    </source>
</evidence>
<dbReference type="EMBL" id="MFLY01000017">
    <property type="protein sequence ID" value="OGG72992.1"/>
    <property type="molecule type" value="Genomic_DNA"/>
</dbReference>
<evidence type="ECO:0000313" key="7">
    <source>
        <dbReference type="EMBL" id="OGG72992.1"/>
    </source>
</evidence>
<evidence type="ECO:0000256" key="1">
    <source>
        <dbReference type="ARBA" id="ARBA00004141"/>
    </source>
</evidence>
<dbReference type="InterPro" id="IPR002549">
    <property type="entry name" value="AI-2E-like"/>
</dbReference>
<evidence type="ECO:0000256" key="6">
    <source>
        <dbReference type="SAM" id="Phobius"/>
    </source>
</evidence>
<feature type="transmembrane region" description="Helical" evidence="6">
    <location>
        <begin position="31"/>
        <end position="48"/>
    </location>
</feature>
<dbReference type="PANTHER" id="PTHR21716:SF4">
    <property type="entry name" value="TRANSMEMBRANE PROTEIN 245"/>
    <property type="match status" value="1"/>
</dbReference>
<comment type="similarity">
    <text evidence="2">Belongs to the autoinducer-2 exporter (AI-2E) (TC 2.A.86) family.</text>
</comment>
<gene>
    <name evidence="7" type="ORF">A3A38_01095</name>
</gene>